<evidence type="ECO:0000256" key="1">
    <source>
        <dbReference type="ARBA" id="ARBA00004477"/>
    </source>
</evidence>
<keyword evidence="12" id="KW-1185">Reference proteome</keyword>
<name>A0A5N5MR62_9ROSI</name>
<keyword evidence="2" id="KW-0813">Transport</keyword>
<evidence type="ECO:0008006" key="13">
    <source>
        <dbReference type="Google" id="ProtNLM"/>
    </source>
</evidence>
<dbReference type="InterPro" id="IPR004776">
    <property type="entry name" value="Mem_transp_PIN-like"/>
</dbReference>
<comment type="subcellular location">
    <subcellularLocation>
        <location evidence="1">Endoplasmic reticulum membrane</location>
        <topology evidence="1">Multi-pass membrane protein</topology>
    </subcellularLocation>
</comment>
<evidence type="ECO:0000256" key="2">
    <source>
        <dbReference type="ARBA" id="ARBA00022448"/>
    </source>
</evidence>
<accession>A0A5N5MR62</accession>
<feature type="transmembrane region" description="Helical" evidence="10">
    <location>
        <begin position="393"/>
        <end position="416"/>
    </location>
</feature>
<dbReference type="PANTHER" id="PTHR31651">
    <property type="match status" value="1"/>
</dbReference>
<dbReference type="Pfam" id="PF03547">
    <property type="entry name" value="Mem_trans"/>
    <property type="match status" value="1"/>
</dbReference>
<comment type="function">
    <text evidence="8">Involved in cellular auxin homeostasis by regulating auxin metabolism. Regulates intracellular auxin accumulation at the endoplasmic reticulum and thus auxin availability for nuclear auxin signaling.</text>
</comment>
<organism evidence="11 12">
    <name type="scientific">Salix brachista</name>
    <dbReference type="NCBI Taxonomy" id="2182728"/>
    <lineage>
        <taxon>Eukaryota</taxon>
        <taxon>Viridiplantae</taxon>
        <taxon>Streptophyta</taxon>
        <taxon>Embryophyta</taxon>
        <taxon>Tracheophyta</taxon>
        <taxon>Spermatophyta</taxon>
        <taxon>Magnoliopsida</taxon>
        <taxon>eudicotyledons</taxon>
        <taxon>Gunneridae</taxon>
        <taxon>Pentapetalae</taxon>
        <taxon>rosids</taxon>
        <taxon>fabids</taxon>
        <taxon>Malpighiales</taxon>
        <taxon>Salicaceae</taxon>
        <taxon>Saliceae</taxon>
        <taxon>Salix</taxon>
    </lineage>
</organism>
<keyword evidence="4" id="KW-0256">Endoplasmic reticulum</keyword>
<evidence type="ECO:0000256" key="8">
    <source>
        <dbReference type="ARBA" id="ARBA00025100"/>
    </source>
</evidence>
<dbReference type="InterPro" id="IPR045033">
    <property type="entry name" value="PILS1/3/4/5/7"/>
</dbReference>
<keyword evidence="6 10" id="KW-0472">Membrane</keyword>
<dbReference type="GO" id="GO:0080162">
    <property type="term" value="P:endoplasmic reticulum to cytosol auxin transport"/>
    <property type="evidence" value="ECO:0007669"/>
    <property type="project" value="InterPro"/>
</dbReference>
<keyword evidence="7" id="KW-0927">Auxin signaling pathway</keyword>
<keyword evidence="5 10" id="KW-1133">Transmembrane helix</keyword>
<dbReference type="GO" id="GO:0005789">
    <property type="term" value="C:endoplasmic reticulum membrane"/>
    <property type="evidence" value="ECO:0007669"/>
    <property type="project" value="UniProtKB-SubCell"/>
</dbReference>
<dbReference type="Proteomes" id="UP000326939">
    <property type="component" value="Chromosome 5"/>
</dbReference>
<keyword evidence="3 10" id="KW-0812">Transmembrane</keyword>
<evidence type="ECO:0000256" key="3">
    <source>
        <dbReference type="ARBA" id="ARBA00022692"/>
    </source>
</evidence>
<comment type="similarity">
    <text evidence="9">Belongs to the auxin efflux carrier (TC 2.A.69.2) family.</text>
</comment>
<proteinExistence type="inferred from homology"/>
<comment type="caution">
    <text evidence="11">The sequence shown here is derived from an EMBL/GenBank/DDBJ whole genome shotgun (WGS) entry which is preliminary data.</text>
</comment>
<feature type="transmembrane region" description="Helical" evidence="10">
    <location>
        <begin position="324"/>
        <end position="345"/>
    </location>
</feature>
<evidence type="ECO:0000313" key="11">
    <source>
        <dbReference type="EMBL" id="KAB5556681.1"/>
    </source>
</evidence>
<evidence type="ECO:0000313" key="12">
    <source>
        <dbReference type="Proteomes" id="UP000326939"/>
    </source>
</evidence>
<sequence length="417" mass="45608">MGFWTLFEVASLPIIQVLLISFLGALMATEYLNLLPKDARRSLNKMVFMVFTPSLMFASLAKTVTLEDIISWWFMPVNIGFTFLIGGILGWILVKILRPKPHLEGLVIATCSSGNLGNLLLIIIPAICTEDGSPFGDSSICTSVGLSYASFSMALGGFYIWTYTFHLIRSSAEKLKALQAVEEISKVHNNDLDASQETHLLIGQDLENVAASTKSAEDTESQAIVSRESDHEHGKGSVSFWTKLIGSLHQILEELLAPPTLAAILGFIFGATAFLRNLIIGSDAPLRVIQDSIKLLGDGTIPCITLILGGNLTEGLRASRIKSWIVVGVICVRYIILPAIGLWVVKAAGHLGFLPSDPLFHYVLMIQYTLPPAMNIGTMTQLFNVGQEECSVLFLWTYLVAALALTAWSTIFMWILS</sequence>
<reference evidence="12" key="1">
    <citation type="journal article" date="2019" name="Gigascience">
        <title>De novo genome assembly of the endangered Acer yangbiense, a plant species with extremely small populations endemic to Yunnan Province, China.</title>
        <authorList>
            <person name="Yang J."/>
            <person name="Wariss H.M."/>
            <person name="Tao L."/>
            <person name="Zhang R."/>
            <person name="Yun Q."/>
            <person name="Hollingsworth P."/>
            <person name="Dao Z."/>
            <person name="Luo G."/>
            <person name="Guo H."/>
            <person name="Ma Y."/>
            <person name="Sun W."/>
        </authorList>
    </citation>
    <scope>NUCLEOTIDE SEQUENCE [LARGE SCALE GENOMIC DNA]</scope>
    <source>
        <strain evidence="12">cv. br00</strain>
    </source>
</reference>
<dbReference type="EMBL" id="VDCV01000005">
    <property type="protein sequence ID" value="KAB5556681.1"/>
    <property type="molecule type" value="Genomic_DNA"/>
</dbReference>
<feature type="transmembrane region" description="Helical" evidence="10">
    <location>
        <begin position="70"/>
        <end position="94"/>
    </location>
</feature>
<evidence type="ECO:0000256" key="10">
    <source>
        <dbReference type="SAM" id="Phobius"/>
    </source>
</evidence>
<evidence type="ECO:0000256" key="5">
    <source>
        <dbReference type="ARBA" id="ARBA00022989"/>
    </source>
</evidence>
<gene>
    <name evidence="11" type="ORF">DKX38_007590</name>
</gene>
<dbReference type="AlphaFoldDB" id="A0A5N5MR62"/>
<feature type="transmembrane region" description="Helical" evidence="10">
    <location>
        <begin position="147"/>
        <end position="168"/>
    </location>
</feature>
<protein>
    <recommendedName>
        <fullName evidence="13">Auxin efflux carrier family protein</fullName>
    </recommendedName>
</protein>
<dbReference type="GO" id="GO:0009734">
    <property type="term" value="P:auxin-activated signaling pathway"/>
    <property type="evidence" value="ECO:0007669"/>
    <property type="project" value="UniProtKB-KW"/>
</dbReference>
<dbReference type="PANTHER" id="PTHR31651:SF3">
    <property type="entry name" value="PROTEIN PIN-LIKES 7"/>
    <property type="match status" value="1"/>
</dbReference>
<evidence type="ECO:0000256" key="4">
    <source>
        <dbReference type="ARBA" id="ARBA00022824"/>
    </source>
</evidence>
<feature type="transmembrane region" description="Helical" evidence="10">
    <location>
        <begin position="106"/>
        <end position="127"/>
    </location>
</feature>
<feature type="transmembrane region" description="Helical" evidence="10">
    <location>
        <begin position="12"/>
        <end position="34"/>
    </location>
</feature>
<evidence type="ECO:0000256" key="6">
    <source>
        <dbReference type="ARBA" id="ARBA00023136"/>
    </source>
</evidence>
<feature type="transmembrane region" description="Helical" evidence="10">
    <location>
        <begin position="46"/>
        <end position="64"/>
    </location>
</feature>
<evidence type="ECO:0000256" key="7">
    <source>
        <dbReference type="ARBA" id="ARBA00023294"/>
    </source>
</evidence>
<evidence type="ECO:0000256" key="9">
    <source>
        <dbReference type="ARBA" id="ARBA00025752"/>
    </source>
</evidence>